<dbReference type="InterPro" id="IPR051621">
    <property type="entry name" value="T2SS_protein_J"/>
</dbReference>
<feature type="coiled-coil region" evidence="10">
    <location>
        <begin position="62"/>
        <end position="96"/>
    </location>
</feature>
<evidence type="ECO:0000256" key="8">
    <source>
        <dbReference type="ARBA" id="ARBA00022989"/>
    </source>
</evidence>
<keyword evidence="4" id="KW-1003">Cell membrane</keyword>
<reference evidence="14" key="1">
    <citation type="journal article" date="2018" name="Front. Microbiol.">
        <title>Genome-Based Analysis Reveals the Taxonomy and Diversity of the Family Idiomarinaceae.</title>
        <authorList>
            <person name="Liu Y."/>
            <person name="Lai Q."/>
            <person name="Shao Z."/>
        </authorList>
    </citation>
    <scope>NUCLEOTIDE SEQUENCE [LARGE SCALE GENOMIC DNA]</scope>
    <source>
        <strain evidence="14">SW15</strain>
    </source>
</reference>
<evidence type="ECO:0000313" key="13">
    <source>
        <dbReference type="EMBL" id="RUO46670.1"/>
    </source>
</evidence>
<evidence type="ECO:0000256" key="6">
    <source>
        <dbReference type="ARBA" id="ARBA00022519"/>
    </source>
</evidence>
<keyword evidence="5" id="KW-0488">Methylation</keyword>
<dbReference type="Gene3D" id="2.10.70.20">
    <property type="entry name" value="gspk-gspi-gspj complex like domains"/>
    <property type="match status" value="1"/>
</dbReference>
<protein>
    <recommendedName>
        <fullName evidence="3">Type II secretion system protein J</fullName>
    </recommendedName>
</protein>
<evidence type="ECO:0000256" key="11">
    <source>
        <dbReference type="SAM" id="MobiDB-lite"/>
    </source>
</evidence>
<evidence type="ECO:0000256" key="9">
    <source>
        <dbReference type="ARBA" id="ARBA00023136"/>
    </source>
</evidence>
<dbReference type="InterPro" id="IPR045584">
    <property type="entry name" value="Pilin-like"/>
</dbReference>
<dbReference type="PANTHER" id="PTHR39583">
    <property type="entry name" value="TYPE II SECRETION SYSTEM PROTEIN J-RELATED"/>
    <property type="match status" value="1"/>
</dbReference>
<keyword evidence="14" id="KW-1185">Reference proteome</keyword>
<organism evidence="13 14">
    <name type="scientific">Pseudidiomarina aquimaris</name>
    <dbReference type="NCBI Taxonomy" id="641841"/>
    <lineage>
        <taxon>Bacteria</taxon>
        <taxon>Pseudomonadati</taxon>
        <taxon>Pseudomonadota</taxon>
        <taxon>Gammaproteobacteria</taxon>
        <taxon>Alteromonadales</taxon>
        <taxon>Idiomarinaceae</taxon>
        <taxon>Pseudidiomarina</taxon>
    </lineage>
</organism>
<evidence type="ECO:0000256" key="7">
    <source>
        <dbReference type="ARBA" id="ARBA00022692"/>
    </source>
</evidence>
<evidence type="ECO:0000256" key="3">
    <source>
        <dbReference type="ARBA" id="ARBA00021539"/>
    </source>
</evidence>
<dbReference type="GO" id="GO:0015627">
    <property type="term" value="C:type II protein secretion system complex"/>
    <property type="evidence" value="ECO:0007669"/>
    <property type="project" value="InterPro"/>
</dbReference>
<sequence length="235" mass="26033">MSRYVARGSTTGQPRRYNIGCSIRTAPVVEPRATGFTLVEVLVAIVVFAIIGLASAAVVNSMMRTNEQSAEVREQLQQLQQAMLMLETDLRQAVSRRTPAEEYYVRAGWFNPGNLLARSELQPVRYFINEEQQLVRQHYTYADMSATTEPTERVMLEGVSEFQVKPLVKGSERNSFSTQAAQAAQASQGDGDGPMAIPDGVEVTIETERWGTIVRVFILNGGDFREPQSSSQPSP</sequence>
<keyword evidence="9 12" id="KW-0472">Membrane</keyword>
<evidence type="ECO:0000256" key="10">
    <source>
        <dbReference type="SAM" id="Coils"/>
    </source>
</evidence>
<keyword evidence="7 12" id="KW-0812">Transmembrane</keyword>
<keyword evidence="10" id="KW-0175">Coiled coil</keyword>
<dbReference type="PROSITE" id="PS00409">
    <property type="entry name" value="PROKAR_NTER_METHYL"/>
    <property type="match status" value="1"/>
</dbReference>
<accession>A0A432XDB4</accession>
<dbReference type="Pfam" id="PF07963">
    <property type="entry name" value="N_methyl"/>
    <property type="match status" value="1"/>
</dbReference>
<dbReference type="AlphaFoldDB" id="A0A432XDB4"/>
<dbReference type="EMBL" id="PIPT01000008">
    <property type="protein sequence ID" value="RUO46670.1"/>
    <property type="molecule type" value="Genomic_DNA"/>
</dbReference>
<dbReference type="Proteomes" id="UP000286678">
    <property type="component" value="Unassembled WGS sequence"/>
</dbReference>
<proteinExistence type="inferred from homology"/>
<feature type="transmembrane region" description="Helical" evidence="12">
    <location>
        <begin position="36"/>
        <end position="59"/>
    </location>
</feature>
<comment type="subcellular location">
    <subcellularLocation>
        <location evidence="1">Cell inner membrane</location>
        <topology evidence="1">Single-pass membrane protein</topology>
    </subcellularLocation>
</comment>
<dbReference type="Pfam" id="PF11612">
    <property type="entry name" value="T2SSJ"/>
    <property type="match status" value="1"/>
</dbReference>
<name>A0A432XDB4_9GAMM</name>
<dbReference type="InterPro" id="IPR012902">
    <property type="entry name" value="N_methyl_site"/>
</dbReference>
<dbReference type="PANTHER" id="PTHR39583:SF2">
    <property type="entry name" value="TYPE II SECRETION SYSTEM PROTEIN J"/>
    <property type="match status" value="1"/>
</dbReference>
<gene>
    <name evidence="13" type="ORF">CWE21_10980</name>
</gene>
<evidence type="ECO:0000256" key="2">
    <source>
        <dbReference type="ARBA" id="ARBA00011084"/>
    </source>
</evidence>
<comment type="similarity">
    <text evidence="2">Belongs to the GSP J family.</text>
</comment>
<keyword evidence="6" id="KW-0997">Cell inner membrane</keyword>
<dbReference type="GO" id="GO:0005886">
    <property type="term" value="C:plasma membrane"/>
    <property type="evidence" value="ECO:0007669"/>
    <property type="project" value="UniProtKB-SubCell"/>
</dbReference>
<keyword evidence="8 12" id="KW-1133">Transmembrane helix</keyword>
<evidence type="ECO:0000313" key="14">
    <source>
        <dbReference type="Proteomes" id="UP000286678"/>
    </source>
</evidence>
<feature type="region of interest" description="Disordered" evidence="11">
    <location>
        <begin position="173"/>
        <end position="198"/>
    </location>
</feature>
<dbReference type="GO" id="GO:0015628">
    <property type="term" value="P:protein secretion by the type II secretion system"/>
    <property type="evidence" value="ECO:0007669"/>
    <property type="project" value="InterPro"/>
</dbReference>
<evidence type="ECO:0000256" key="4">
    <source>
        <dbReference type="ARBA" id="ARBA00022475"/>
    </source>
</evidence>
<comment type="caution">
    <text evidence="13">The sequence shown here is derived from an EMBL/GenBank/DDBJ whole genome shotgun (WGS) entry which is preliminary data.</text>
</comment>
<dbReference type="InterPro" id="IPR010055">
    <property type="entry name" value="T2SS_protein-GspJ"/>
</dbReference>
<evidence type="ECO:0000256" key="5">
    <source>
        <dbReference type="ARBA" id="ARBA00022481"/>
    </source>
</evidence>
<dbReference type="NCBIfam" id="TIGR02532">
    <property type="entry name" value="IV_pilin_GFxxxE"/>
    <property type="match status" value="1"/>
</dbReference>
<evidence type="ECO:0000256" key="1">
    <source>
        <dbReference type="ARBA" id="ARBA00004377"/>
    </source>
</evidence>
<dbReference type="Gene3D" id="3.10.610.10">
    <property type="entry name" value="GSPII I/J protein-like"/>
    <property type="match status" value="1"/>
</dbReference>
<evidence type="ECO:0000256" key="12">
    <source>
        <dbReference type="SAM" id="Phobius"/>
    </source>
</evidence>
<dbReference type="RefSeq" id="WP_126834489.1">
    <property type="nucleotide sequence ID" value="NZ_PIPT01000008.1"/>
</dbReference>
<dbReference type="SUPFAM" id="SSF54523">
    <property type="entry name" value="Pili subunits"/>
    <property type="match status" value="1"/>
</dbReference>
<dbReference type="OrthoDB" id="9794345at2"/>